<dbReference type="GO" id="GO:0046983">
    <property type="term" value="F:protein dimerization activity"/>
    <property type="evidence" value="ECO:0007669"/>
    <property type="project" value="InterPro"/>
</dbReference>
<feature type="domain" description="HAT C-terminal dimerisation" evidence="1">
    <location>
        <begin position="60"/>
        <end position="136"/>
    </location>
</feature>
<accession>A0A0B7BN73</accession>
<evidence type="ECO:0000313" key="2">
    <source>
        <dbReference type="EMBL" id="CEK93590.1"/>
    </source>
</evidence>
<dbReference type="PANTHER" id="PTHR45749:SF35">
    <property type="entry name" value="AC-LIKE TRANSPOSASE-RELATED"/>
    <property type="match status" value="1"/>
</dbReference>
<evidence type="ECO:0000313" key="3">
    <source>
        <dbReference type="EMBL" id="CEK93591.1"/>
    </source>
</evidence>
<protein>
    <recommendedName>
        <fullName evidence="1">HAT C-terminal dimerisation domain-containing protein</fullName>
    </recommendedName>
</protein>
<dbReference type="EMBL" id="HACG01046730">
    <property type="protein sequence ID" value="CEK93595.1"/>
    <property type="molecule type" value="Transcribed_RNA"/>
</dbReference>
<dbReference type="EMBL" id="HACG01046726">
    <property type="protein sequence ID" value="CEK93591.1"/>
    <property type="molecule type" value="Transcribed_RNA"/>
</dbReference>
<proteinExistence type="predicted"/>
<evidence type="ECO:0000313" key="4">
    <source>
        <dbReference type="EMBL" id="CEK93595.1"/>
    </source>
</evidence>
<dbReference type="EMBL" id="HACG01046725">
    <property type="protein sequence ID" value="CEK93590.1"/>
    <property type="molecule type" value="Transcribed_RNA"/>
</dbReference>
<reference evidence="4" key="1">
    <citation type="submission" date="2014-12" db="EMBL/GenBank/DDBJ databases">
        <title>Insight into the proteome of Arion vulgaris.</title>
        <authorList>
            <person name="Aradska J."/>
            <person name="Bulat T."/>
            <person name="Smidak R."/>
            <person name="Sarate P."/>
            <person name="Gangsoo J."/>
            <person name="Sialana F."/>
            <person name="Bilban M."/>
            <person name="Lubec G."/>
        </authorList>
    </citation>
    <scope>NUCLEOTIDE SEQUENCE</scope>
    <source>
        <tissue evidence="4">Skin</tissue>
    </source>
</reference>
<sequence>MQKISSVFGFLYDVHSLQNKTSKEIMEHFLNLEKALQHGDSKDIDAVDLSSELKAISRRVARCTSPHDVLNFILKNNLTDSVPNTVIALRILLTLPVSVASGERSFSKLKLIKTYLRTSMLQERLVGLATLSIEHDIAKVIELMELVSTFAKAKARKIKF</sequence>
<dbReference type="AlphaFoldDB" id="A0A0B7BN73"/>
<gene>
    <name evidence="4" type="primary">ORF196202</name>
    <name evidence="2" type="synonym">ORF196180</name>
    <name evidence="3" type="synonym">ORF196185</name>
</gene>
<dbReference type="Pfam" id="PF05699">
    <property type="entry name" value="Dimer_Tnp_hAT"/>
    <property type="match status" value="1"/>
</dbReference>
<evidence type="ECO:0000259" key="1">
    <source>
        <dbReference type="Pfam" id="PF05699"/>
    </source>
</evidence>
<dbReference type="InterPro" id="IPR008906">
    <property type="entry name" value="HATC_C_dom"/>
</dbReference>
<name>A0A0B7BN73_9EUPU</name>
<dbReference type="PANTHER" id="PTHR45749">
    <property type="match status" value="1"/>
</dbReference>
<organism evidence="4">
    <name type="scientific">Arion vulgaris</name>
    <dbReference type="NCBI Taxonomy" id="1028688"/>
    <lineage>
        <taxon>Eukaryota</taxon>
        <taxon>Metazoa</taxon>
        <taxon>Spiralia</taxon>
        <taxon>Lophotrochozoa</taxon>
        <taxon>Mollusca</taxon>
        <taxon>Gastropoda</taxon>
        <taxon>Heterobranchia</taxon>
        <taxon>Euthyneura</taxon>
        <taxon>Panpulmonata</taxon>
        <taxon>Eupulmonata</taxon>
        <taxon>Stylommatophora</taxon>
        <taxon>Helicina</taxon>
        <taxon>Arionoidea</taxon>
        <taxon>Arionidae</taxon>
        <taxon>Arion</taxon>
    </lineage>
</organism>